<protein>
    <submittedName>
        <fullName evidence="4">Ribose-5-phosphate isomerase</fullName>
    </submittedName>
</protein>
<evidence type="ECO:0000256" key="2">
    <source>
        <dbReference type="ARBA" id="ARBA00023235"/>
    </source>
</evidence>
<proteinExistence type="inferred from homology"/>
<evidence type="ECO:0000313" key="5">
    <source>
        <dbReference type="Proteomes" id="UP000064249"/>
    </source>
</evidence>
<organism evidence="4 5">
    <name type="scientific">Anaerolinea thermophila</name>
    <dbReference type="NCBI Taxonomy" id="167964"/>
    <lineage>
        <taxon>Bacteria</taxon>
        <taxon>Bacillati</taxon>
        <taxon>Chloroflexota</taxon>
        <taxon>Anaerolineae</taxon>
        <taxon>Anaerolineales</taxon>
        <taxon>Anaerolineaceae</taxon>
        <taxon>Anaerolinea</taxon>
    </lineage>
</organism>
<gene>
    <name evidence="4" type="ORF">XD73_0028</name>
</gene>
<dbReference type="InterPro" id="IPR004785">
    <property type="entry name" value="RpiB"/>
</dbReference>
<dbReference type="GO" id="GO:0004751">
    <property type="term" value="F:ribose-5-phosphate isomerase activity"/>
    <property type="evidence" value="ECO:0007669"/>
    <property type="project" value="TreeGrafter"/>
</dbReference>
<name>A0A117LHA0_9CHLR</name>
<keyword evidence="2 4" id="KW-0413">Isomerase</keyword>
<dbReference type="GO" id="GO:0009052">
    <property type="term" value="P:pentose-phosphate shunt, non-oxidative branch"/>
    <property type="evidence" value="ECO:0007669"/>
    <property type="project" value="TreeGrafter"/>
</dbReference>
<dbReference type="NCBIfam" id="TIGR01120">
    <property type="entry name" value="rpiB"/>
    <property type="match status" value="1"/>
</dbReference>
<dbReference type="AlphaFoldDB" id="A0A117LHA0"/>
<dbReference type="PANTHER" id="PTHR30345:SF0">
    <property type="entry name" value="DNA DAMAGE-REPAIR_TOLERATION PROTEIN DRT102"/>
    <property type="match status" value="1"/>
</dbReference>
<dbReference type="Gene3D" id="3.40.1400.10">
    <property type="entry name" value="Sugar-phosphate isomerase, RpiB/LacA/LacB"/>
    <property type="match status" value="1"/>
</dbReference>
<evidence type="ECO:0000256" key="1">
    <source>
        <dbReference type="ARBA" id="ARBA00008754"/>
    </source>
</evidence>
<dbReference type="EMBL" id="LGFU01000001">
    <property type="protein sequence ID" value="KUK47082.1"/>
    <property type="molecule type" value="Genomic_DNA"/>
</dbReference>
<dbReference type="Proteomes" id="UP000064249">
    <property type="component" value="Unassembled WGS sequence"/>
</dbReference>
<comment type="similarity">
    <text evidence="1">Belongs to the LacAB/RpiB family.</text>
</comment>
<reference evidence="4 5" key="1">
    <citation type="journal article" date="2015" name="MBio">
        <title>Genome-Resolved Metagenomic Analysis Reveals Roles for Candidate Phyla and Other Microbial Community Members in Biogeochemical Transformations in Oil Reservoirs.</title>
        <authorList>
            <person name="Hu P."/>
            <person name="Tom L."/>
            <person name="Singh A."/>
            <person name="Thomas B.C."/>
            <person name="Baker B.J."/>
            <person name="Piceno Y.M."/>
            <person name="Andersen G.L."/>
            <person name="Banfield J.F."/>
        </authorList>
    </citation>
    <scope>NUCLEOTIDE SEQUENCE [LARGE SCALE GENOMIC DNA]</scope>
    <source>
        <strain evidence="4">46_16</strain>
    </source>
</reference>
<feature type="active site" description="Proton acceptor" evidence="3">
    <location>
        <position position="66"/>
    </location>
</feature>
<dbReference type="PATRIC" id="fig|167964.4.peg.319"/>
<dbReference type="InterPro" id="IPR036569">
    <property type="entry name" value="RpiB_LacA_LacB_sf"/>
</dbReference>
<comment type="caution">
    <text evidence="4">The sequence shown here is derived from an EMBL/GenBank/DDBJ whole genome shotgun (WGS) entry which is preliminary data.</text>
</comment>
<sequence length="153" mass="16383">MKVAVGTDHAGFPIKQSVIEAVEELGHEVIDVGTFTDAQSVDYPDFAYKVGKTILDGLAERGIIICGSGVGACIAANKMDGIYAAICHDTYSAHQGVEHDGMNVLCLGGRIVGPSLVYEIVQSFLNAQVEEAERHQKRRSKIKGIESGTYKGE</sequence>
<dbReference type="PANTHER" id="PTHR30345">
    <property type="entry name" value="RIBOSE-5-PHOSPHATE ISOMERASE B"/>
    <property type="match status" value="1"/>
</dbReference>
<dbReference type="PIRSF" id="PIRSF005384">
    <property type="entry name" value="RpiB_LacA_B"/>
    <property type="match status" value="1"/>
</dbReference>
<dbReference type="GO" id="GO:0019316">
    <property type="term" value="P:D-allose catabolic process"/>
    <property type="evidence" value="ECO:0007669"/>
    <property type="project" value="TreeGrafter"/>
</dbReference>
<dbReference type="SUPFAM" id="SSF89623">
    <property type="entry name" value="Ribose/Galactose isomerase RpiB/AlsB"/>
    <property type="match status" value="1"/>
</dbReference>
<evidence type="ECO:0000256" key="3">
    <source>
        <dbReference type="PIRSR" id="PIRSR005384-1"/>
    </source>
</evidence>
<accession>A0A117LHA0</accession>
<dbReference type="InterPro" id="IPR003500">
    <property type="entry name" value="RpiB_LacA_LacB"/>
</dbReference>
<dbReference type="NCBIfam" id="NF004051">
    <property type="entry name" value="PRK05571.1"/>
    <property type="match status" value="1"/>
</dbReference>
<dbReference type="NCBIfam" id="TIGR00689">
    <property type="entry name" value="rpiB_lacA_lacB"/>
    <property type="match status" value="1"/>
</dbReference>
<dbReference type="Pfam" id="PF02502">
    <property type="entry name" value="LacAB_rpiB"/>
    <property type="match status" value="1"/>
</dbReference>
<evidence type="ECO:0000313" key="4">
    <source>
        <dbReference type="EMBL" id="KUK47082.1"/>
    </source>
</evidence>
<feature type="active site" description="Proton donor" evidence="3">
    <location>
        <position position="99"/>
    </location>
</feature>